<dbReference type="PANTHER" id="PTHR45752">
    <property type="entry name" value="LEUCINE-RICH REPEAT-CONTAINING"/>
    <property type="match status" value="1"/>
</dbReference>
<dbReference type="EMBL" id="KQ241887">
    <property type="protein sequence ID" value="KNC82844.1"/>
    <property type="molecule type" value="Genomic_DNA"/>
</dbReference>
<dbReference type="GeneID" id="25905395"/>
<dbReference type="InterPro" id="IPR032675">
    <property type="entry name" value="LRR_dom_sf"/>
</dbReference>
<dbReference type="Proteomes" id="UP000054560">
    <property type="component" value="Unassembled WGS sequence"/>
</dbReference>
<protein>
    <submittedName>
        <fullName evidence="2">Uncharacterized protein</fullName>
    </submittedName>
</protein>
<reference evidence="2 3" key="1">
    <citation type="submission" date="2011-02" db="EMBL/GenBank/DDBJ databases">
        <title>The Genome Sequence of Sphaeroforma arctica JP610.</title>
        <authorList>
            <consortium name="The Broad Institute Genome Sequencing Platform"/>
            <person name="Russ C."/>
            <person name="Cuomo C."/>
            <person name="Young S.K."/>
            <person name="Zeng Q."/>
            <person name="Gargeya S."/>
            <person name="Alvarado L."/>
            <person name="Berlin A."/>
            <person name="Chapman S.B."/>
            <person name="Chen Z."/>
            <person name="Freedman E."/>
            <person name="Gellesch M."/>
            <person name="Goldberg J."/>
            <person name="Griggs A."/>
            <person name="Gujja S."/>
            <person name="Heilman E."/>
            <person name="Heiman D."/>
            <person name="Howarth C."/>
            <person name="Mehta T."/>
            <person name="Neiman D."/>
            <person name="Pearson M."/>
            <person name="Roberts A."/>
            <person name="Saif S."/>
            <person name="Shea T."/>
            <person name="Shenoy N."/>
            <person name="Sisk P."/>
            <person name="Stolte C."/>
            <person name="Sykes S."/>
            <person name="White J."/>
            <person name="Yandava C."/>
            <person name="Burger G."/>
            <person name="Gray M.W."/>
            <person name="Holland P.W.H."/>
            <person name="King N."/>
            <person name="Lang F.B.F."/>
            <person name="Roger A.J."/>
            <person name="Ruiz-Trillo I."/>
            <person name="Haas B."/>
            <person name="Nusbaum C."/>
            <person name="Birren B."/>
        </authorList>
    </citation>
    <scope>NUCLEOTIDE SEQUENCE [LARGE SCALE GENOMIC DNA]</scope>
    <source>
        <strain evidence="2 3">JP610</strain>
    </source>
</reference>
<proteinExistence type="predicted"/>
<feature type="region of interest" description="Disordered" evidence="1">
    <location>
        <begin position="239"/>
        <end position="288"/>
    </location>
</feature>
<dbReference type="RefSeq" id="XP_014156746.1">
    <property type="nucleotide sequence ID" value="XM_014301271.1"/>
</dbReference>
<feature type="compositionally biased region" description="Polar residues" evidence="1">
    <location>
        <begin position="417"/>
        <end position="446"/>
    </location>
</feature>
<dbReference type="AlphaFoldDB" id="A0A0L0G1X8"/>
<feature type="region of interest" description="Disordered" evidence="1">
    <location>
        <begin position="390"/>
        <end position="455"/>
    </location>
</feature>
<dbReference type="SUPFAM" id="SSF52058">
    <property type="entry name" value="L domain-like"/>
    <property type="match status" value="1"/>
</dbReference>
<feature type="compositionally biased region" description="Basic and acidic residues" evidence="1">
    <location>
        <begin position="255"/>
        <end position="274"/>
    </location>
</feature>
<evidence type="ECO:0000313" key="3">
    <source>
        <dbReference type="Proteomes" id="UP000054560"/>
    </source>
</evidence>
<keyword evidence="3" id="KW-1185">Reference proteome</keyword>
<dbReference type="Gene3D" id="3.80.10.10">
    <property type="entry name" value="Ribonuclease Inhibitor"/>
    <property type="match status" value="1"/>
</dbReference>
<sequence length="594" mass="65501">MTPDNSPSQILTSTHPVQSLRQRALQVLVQSIATIDNLNMLTKELADELLSDLSKTTTVDSGLARLLASEHIPITNIRIVDANAVVGVSMLRNLTKLNASHTRLLDRHLDTLRPLASTLTSLDISHCAEITYRGVVKLTMFTQLEALFLEHMNNILTSPEHLVPLERLVNLRTLSVAGNTELRRLPATQFSKLAHLQHLNVSHTKIDFKEVIRVLRKAKGNAGGGEIVPVPKRERDIVDTSVGTESSKVHGTKRARFDQSVDTHSHTQSPERAKAPSILHKSPGKSTHVPVVHSSVATQPVQPMPISEIHIDTPVLKKNSIGHTLRYFPYLRTLFLNQPKLKELQLHFSKGCNRLRILGLSNWNPRPIEAPAAAEGEAEAADNVVSDNNAEATQPEVDRPQPEVSPSQPQVGRERSSAITGITNGNSSARGRNSTIPGVEGSSRNGQEIRVNDASNVSAVRNSDIEAGVSRVGSPEIVEEEVEDPIEQEFSLPHTIHTLVLHKCTIENKVLVEILRANPALRRLKVIHNPVVTKDLHELVSRIVNKLSLETLVLHGCYEVFAGEDEAVVYQRCTDDVLEESTVSADSVKWTEFR</sequence>
<organism evidence="2 3">
    <name type="scientific">Sphaeroforma arctica JP610</name>
    <dbReference type="NCBI Taxonomy" id="667725"/>
    <lineage>
        <taxon>Eukaryota</taxon>
        <taxon>Ichthyosporea</taxon>
        <taxon>Ichthyophonida</taxon>
        <taxon>Sphaeroforma</taxon>
    </lineage>
</organism>
<name>A0A0L0G1X8_9EUKA</name>
<evidence type="ECO:0000313" key="2">
    <source>
        <dbReference type="EMBL" id="KNC82844.1"/>
    </source>
</evidence>
<evidence type="ECO:0000256" key="1">
    <source>
        <dbReference type="SAM" id="MobiDB-lite"/>
    </source>
</evidence>
<accession>A0A0L0G1X8</accession>
<gene>
    <name evidence="2" type="ORF">SARC_04891</name>
</gene>
<dbReference type="PANTHER" id="PTHR45752:SF187">
    <property type="entry name" value="LEUCINE-RICH REPEAT AND IQ DOMAIN-CONTAINING PROTEIN 4"/>
    <property type="match status" value="1"/>
</dbReference>
<feature type="compositionally biased region" description="Low complexity" evidence="1">
    <location>
        <begin position="402"/>
        <end position="411"/>
    </location>
</feature>
<dbReference type="InterPro" id="IPR050715">
    <property type="entry name" value="LRR-SigEffector_domain"/>
</dbReference>